<evidence type="ECO:0000256" key="1">
    <source>
        <dbReference type="ARBA" id="ARBA00001933"/>
    </source>
</evidence>
<dbReference type="GO" id="GO:0050066">
    <property type="term" value="F:L-lysine 2,3-aminomutase activity"/>
    <property type="evidence" value="ECO:0007669"/>
    <property type="project" value="UniProtKB-EC"/>
</dbReference>
<accession>A0ABQ0C6K5</accession>
<dbReference type="InterPro" id="IPR003739">
    <property type="entry name" value="Lys_aminomutase/Glu_NH3_mut"/>
</dbReference>
<keyword evidence="10 12" id="KW-0413">Isomerase</keyword>
<feature type="domain" description="Radical SAM core" evidence="11">
    <location>
        <begin position="120"/>
        <end position="328"/>
    </location>
</feature>
<keyword evidence="9" id="KW-0411">Iron-sulfur</keyword>
<comment type="similarity">
    <text evidence="3">Belongs to the radical SAM superfamily. KamA family.</text>
</comment>
<dbReference type="PROSITE" id="PS51918">
    <property type="entry name" value="RADICAL_SAM"/>
    <property type="match status" value="1"/>
</dbReference>
<evidence type="ECO:0000256" key="4">
    <source>
        <dbReference type="ARBA" id="ARBA00022485"/>
    </source>
</evidence>
<keyword evidence="4" id="KW-0004">4Fe-4S</keyword>
<evidence type="ECO:0000256" key="9">
    <source>
        <dbReference type="ARBA" id="ARBA00023014"/>
    </source>
</evidence>
<evidence type="ECO:0000256" key="3">
    <source>
        <dbReference type="ARBA" id="ARBA00008703"/>
    </source>
</evidence>
<keyword evidence="8" id="KW-0408">Iron</keyword>
<comment type="cofactor">
    <cofactor evidence="2">
        <name>[4Fe-4S] cluster</name>
        <dbReference type="ChEBI" id="CHEBI:49883"/>
    </cofactor>
</comment>
<evidence type="ECO:0000313" key="12">
    <source>
        <dbReference type="EMBL" id="GAB0056502.1"/>
    </source>
</evidence>
<protein>
    <submittedName>
        <fullName evidence="12">L-lysine 2,3-aminomutase</fullName>
        <ecNumber evidence="12">5.4.3.2</ecNumber>
    </submittedName>
</protein>
<dbReference type="InterPro" id="IPR025895">
    <property type="entry name" value="LAM_C_dom"/>
</dbReference>
<name>A0ABQ0C6K5_9PROT</name>
<evidence type="ECO:0000256" key="7">
    <source>
        <dbReference type="ARBA" id="ARBA00022898"/>
    </source>
</evidence>
<evidence type="ECO:0000256" key="2">
    <source>
        <dbReference type="ARBA" id="ARBA00001966"/>
    </source>
</evidence>
<evidence type="ECO:0000313" key="13">
    <source>
        <dbReference type="Proteomes" id="UP001628193"/>
    </source>
</evidence>
<reference evidence="12 13" key="1">
    <citation type="submission" date="2024-05" db="EMBL/GenBank/DDBJ databases">
        <authorList>
            <consortium name="Candidatus Magnetaquicoccaceae bacterium FCR-1 genome sequencing consortium"/>
            <person name="Shimoshige H."/>
            <person name="Shimamura S."/>
            <person name="Taoka A."/>
            <person name="Kobayashi H."/>
            <person name="Maekawa T."/>
        </authorList>
    </citation>
    <scope>NUCLEOTIDE SEQUENCE [LARGE SCALE GENOMIC DNA]</scope>
    <source>
        <strain evidence="12 13">FCR-1</strain>
    </source>
</reference>
<dbReference type="SUPFAM" id="SSF102114">
    <property type="entry name" value="Radical SAM enzymes"/>
    <property type="match status" value="1"/>
</dbReference>
<dbReference type="EMBL" id="BAAFGK010000002">
    <property type="protein sequence ID" value="GAB0056502.1"/>
    <property type="molecule type" value="Genomic_DNA"/>
</dbReference>
<keyword evidence="13" id="KW-1185">Reference proteome</keyword>
<dbReference type="InterPro" id="IPR007197">
    <property type="entry name" value="rSAM"/>
</dbReference>
<comment type="cofactor">
    <cofactor evidence="1">
        <name>pyridoxal 5'-phosphate</name>
        <dbReference type="ChEBI" id="CHEBI:597326"/>
    </cofactor>
</comment>
<keyword evidence="6" id="KW-0479">Metal-binding</keyword>
<dbReference type="PIRSF" id="PIRSF004911">
    <property type="entry name" value="DUF160"/>
    <property type="match status" value="1"/>
</dbReference>
<comment type="caution">
    <text evidence="12">The sequence shown here is derived from an EMBL/GenBank/DDBJ whole genome shotgun (WGS) entry which is preliminary data.</text>
</comment>
<gene>
    <name evidence="12" type="primary">kamA_2</name>
    <name evidence="12" type="ORF">SIID45300_00810</name>
</gene>
<dbReference type="PANTHER" id="PTHR30538:SF1">
    <property type="entry name" value="L-LYSINE 2,3-AMINOMUTASE"/>
    <property type="match status" value="1"/>
</dbReference>
<dbReference type="Gene3D" id="3.20.20.70">
    <property type="entry name" value="Aldolase class I"/>
    <property type="match status" value="1"/>
</dbReference>
<dbReference type="SFLD" id="SFLDS00029">
    <property type="entry name" value="Radical_SAM"/>
    <property type="match status" value="1"/>
</dbReference>
<sequence>MSEWFINQNRTSFQKRFFPESTRSMWSDWRWQLRHRFRNPAALARVLRLSDSERTALDHVTNGPPWAITPYYAALMNPDDPSHPLRRTLVPTLAENIPTPGESSDPLDETTATVAPNLIRRHEDRVVLLATDLCAGYCRYCTRSRLVGNGVRTDWQPALAYIATHPEIRDVLISGGDPLLLATRRLERLLTSLRAIPHVELIRIGSRMPLLVPMRITRKLVAMLKRHHPLGLSLHATHPDELTPEAGQALERLADAGILLAGQTVLLAGINDDLETLRTLMRGLVRHRVRPYYLYQCDPISGSGHFRVPVSRGLILMEGLVGHLSGYAVPRYVIDAPGGGGKIPIASATLVGREGNDLLIRNHLGRICRYPDPELRGEPPC</sequence>
<dbReference type="CDD" id="cd01335">
    <property type="entry name" value="Radical_SAM"/>
    <property type="match status" value="1"/>
</dbReference>
<evidence type="ECO:0000256" key="5">
    <source>
        <dbReference type="ARBA" id="ARBA00022691"/>
    </source>
</evidence>
<dbReference type="InterPro" id="IPR013785">
    <property type="entry name" value="Aldolase_TIM"/>
</dbReference>
<evidence type="ECO:0000256" key="8">
    <source>
        <dbReference type="ARBA" id="ARBA00023004"/>
    </source>
</evidence>
<keyword evidence="7" id="KW-0663">Pyridoxal phosphate</keyword>
<dbReference type="PANTHER" id="PTHR30538">
    <property type="entry name" value="LYSINE 2,3-AMINOMUTASE-RELATED"/>
    <property type="match status" value="1"/>
</dbReference>
<dbReference type="EC" id="5.4.3.2" evidence="12"/>
<evidence type="ECO:0000256" key="6">
    <source>
        <dbReference type="ARBA" id="ARBA00022723"/>
    </source>
</evidence>
<evidence type="ECO:0000259" key="11">
    <source>
        <dbReference type="PROSITE" id="PS51918"/>
    </source>
</evidence>
<keyword evidence="5" id="KW-0949">S-adenosyl-L-methionine</keyword>
<dbReference type="InterPro" id="IPR058240">
    <property type="entry name" value="rSAM_sf"/>
</dbReference>
<dbReference type="Proteomes" id="UP001628193">
    <property type="component" value="Unassembled WGS sequence"/>
</dbReference>
<proteinExistence type="inferred from homology"/>
<dbReference type="RefSeq" id="WP_420904210.1">
    <property type="nucleotide sequence ID" value="NZ_BAAFGK010000002.1"/>
</dbReference>
<evidence type="ECO:0000256" key="10">
    <source>
        <dbReference type="ARBA" id="ARBA00023235"/>
    </source>
</evidence>
<organism evidence="12 13">
    <name type="scientific">Candidatus Magnetaquiglobus chichijimensis</name>
    <dbReference type="NCBI Taxonomy" id="3141448"/>
    <lineage>
        <taxon>Bacteria</taxon>
        <taxon>Pseudomonadati</taxon>
        <taxon>Pseudomonadota</taxon>
        <taxon>Magnetococcia</taxon>
        <taxon>Magnetococcales</taxon>
        <taxon>Candidatus Magnetaquicoccaceae</taxon>
        <taxon>Candidatus Magnetaquiglobus</taxon>
    </lineage>
</organism>
<dbReference type="Gene3D" id="6.10.140.1170">
    <property type="match status" value="1"/>
</dbReference>
<dbReference type="Pfam" id="PF12544">
    <property type="entry name" value="LAM_C"/>
    <property type="match status" value="1"/>
</dbReference>
<dbReference type="NCBIfam" id="TIGR00238">
    <property type="entry name" value="KamA family radical SAM protein"/>
    <property type="match status" value="1"/>
</dbReference>
<reference evidence="12 13" key="2">
    <citation type="submission" date="2024-09" db="EMBL/GenBank/DDBJ databases">
        <title>Draft genome sequence of Candidatus Magnetaquicoccaceae bacterium FCR-1.</title>
        <authorList>
            <person name="Shimoshige H."/>
            <person name="Shimamura S."/>
            <person name="Taoka A."/>
            <person name="Kobayashi H."/>
            <person name="Maekawa T."/>
        </authorList>
    </citation>
    <scope>NUCLEOTIDE SEQUENCE [LARGE SCALE GENOMIC DNA]</scope>
    <source>
        <strain evidence="12 13">FCR-1</strain>
    </source>
</reference>